<dbReference type="EMBL" id="CP001333">
    <property type="protein sequence ID" value="ACO67618.1"/>
    <property type="molecule type" value="Genomic_DNA"/>
</dbReference>
<organism evidence="2 3">
    <name type="scientific">Micromonas commoda (strain RCC299 / NOUM17 / CCMP2709)</name>
    <name type="common">Picoplanktonic green alga</name>
    <dbReference type="NCBI Taxonomy" id="296587"/>
    <lineage>
        <taxon>Eukaryota</taxon>
        <taxon>Viridiplantae</taxon>
        <taxon>Chlorophyta</taxon>
        <taxon>Mamiellophyceae</taxon>
        <taxon>Mamiellales</taxon>
        <taxon>Mamiellaceae</taxon>
        <taxon>Micromonas</taxon>
    </lineage>
</organism>
<dbReference type="Proteomes" id="UP000002009">
    <property type="component" value="Chromosome 15"/>
</dbReference>
<feature type="region of interest" description="Disordered" evidence="1">
    <location>
        <begin position="1"/>
        <end position="35"/>
    </location>
</feature>
<protein>
    <submittedName>
        <fullName evidence="2">Uncharacterized protein</fullName>
    </submittedName>
</protein>
<evidence type="ECO:0000256" key="1">
    <source>
        <dbReference type="SAM" id="MobiDB-lite"/>
    </source>
</evidence>
<accession>C1EI42</accession>
<feature type="compositionally biased region" description="Acidic residues" evidence="1">
    <location>
        <begin position="289"/>
        <end position="305"/>
    </location>
</feature>
<dbReference type="RefSeq" id="XP_002506360.1">
    <property type="nucleotide sequence ID" value="XM_002506314.1"/>
</dbReference>
<dbReference type="AlphaFoldDB" id="C1EI42"/>
<feature type="compositionally biased region" description="Basic and acidic residues" evidence="1">
    <location>
        <begin position="181"/>
        <end position="195"/>
    </location>
</feature>
<sequence>MTTPTTTEADANRREHFPRSWSRPGTLLPRKGGGREEAVEGATLWLEFYDAPEGPLGCAPSVSVACASRRLELVRMEPTPGGGEANVARSPRDRQVIIVRGPSALRARLLADREPGEEVLFRFRLDSSVDADECFHLLRHWLGAPFDSTRKTTSVILDPMPVSARLLNLSLGDDKDEEDKSDVSFEEVKPEEAKETPPALEGDDDSKAHHYDPIGWMFESTAVRRYVRDMILALASDGGEVTEPVINFANTPVGAANDERGKLSFARYIVLADSVIEEMQATGELELLGELEEEEEEEEEEEDTQLEIHDEYY</sequence>
<dbReference type="KEGG" id="mis:MICPUN_64444"/>
<name>C1EI42_MICCC</name>
<proteinExistence type="predicted"/>
<dbReference type="InParanoid" id="C1EI42"/>
<gene>
    <name evidence="2" type="ORF">MICPUN_64444</name>
</gene>
<evidence type="ECO:0000313" key="2">
    <source>
        <dbReference type="EMBL" id="ACO67618.1"/>
    </source>
</evidence>
<keyword evidence="3" id="KW-1185">Reference proteome</keyword>
<feature type="region of interest" description="Disordered" evidence="1">
    <location>
        <begin position="289"/>
        <end position="313"/>
    </location>
</feature>
<evidence type="ECO:0000313" key="3">
    <source>
        <dbReference type="Proteomes" id="UP000002009"/>
    </source>
</evidence>
<feature type="region of interest" description="Disordered" evidence="1">
    <location>
        <begin position="170"/>
        <end position="207"/>
    </location>
</feature>
<dbReference type="GeneID" id="8249465"/>
<reference evidence="2 3" key="1">
    <citation type="journal article" date="2009" name="Science">
        <title>Green evolution and dynamic adaptations revealed by genomes of the marine picoeukaryotes Micromonas.</title>
        <authorList>
            <person name="Worden A.Z."/>
            <person name="Lee J.H."/>
            <person name="Mock T."/>
            <person name="Rouze P."/>
            <person name="Simmons M.P."/>
            <person name="Aerts A.L."/>
            <person name="Allen A.E."/>
            <person name="Cuvelier M.L."/>
            <person name="Derelle E."/>
            <person name="Everett M.V."/>
            <person name="Foulon E."/>
            <person name="Grimwood J."/>
            <person name="Gundlach H."/>
            <person name="Henrissat B."/>
            <person name="Napoli C."/>
            <person name="McDonald S.M."/>
            <person name="Parker M.S."/>
            <person name="Rombauts S."/>
            <person name="Salamov A."/>
            <person name="Von Dassow P."/>
            <person name="Badger J.H."/>
            <person name="Coutinho P.M."/>
            <person name="Demir E."/>
            <person name="Dubchak I."/>
            <person name="Gentemann C."/>
            <person name="Eikrem W."/>
            <person name="Gready J.E."/>
            <person name="John U."/>
            <person name="Lanier W."/>
            <person name="Lindquist E.A."/>
            <person name="Lucas S."/>
            <person name="Mayer K.F."/>
            <person name="Moreau H."/>
            <person name="Not F."/>
            <person name="Otillar R."/>
            <person name="Panaud O."/>
            <person name="Pangilinan J."/>
            <person name="Paulsen I."/>
            <person name="Piegu B."/>
            <person name="Poliakov A."/>
            <person name="Robbens S."/>
            <person name="Schmutz J."/>
            <person name="Toulza E."/>
            <person name="Wyss T."/>
            <person name="Zelensky A."/>
            <person name="Zhou K."/>
            <person name="Armbrust E.V."/>
            <person name="Bhattacharya D."/>
            <person name="Goodenough U.W."/>
            <person name="Van de Peer Y."/>
            <person name="Grigoriev I.V."/>
        </authorList>
    </citation>
    <scope>NUCLEOTIDE SEQUENCE [LARGE SCALE GENOMIC DNA]</scope>
    <source>
        <strain evidence="3">RCC299 / NOUM17</strain>
    </source>
</reference>